<gene>
    <name evidence="2" type="ORF">E1261_43435</name>
</gene>
<proteinExistence type="predicted"/>
<comment type="caution">
    <text evidence="2">The sequence shown here is derived from an EMBL/GenBank/DDBJ whole genome shotgun (WGS) entry which is preliminary data.</text>
</comment>
<feature type="domain" description="Polymerase nucleotidyl transferase" evidence="1">
    <location>
        <begin position="12"/>
        <end position="66"/>
    </location>
</feature>
<accession>A0A4R4P1B2</accession>
<evidence type="ECO:0000313" key="3">
    <source>
        <dbReference type="Proteomes" id="UP000295075"/>
    </source>
</evidence>
<dbReference type="AlphaFoldDB" id="A0A4R4P1B2"/>
<dbReference type="Gene3D" id="3.30.460.10">
    <property type="entry name" value="Beta Polymerase, domain 2"/>
    <property type="match status" value="1"/>
</dbReference>
<dbReference type="InterPro" id="IPR043519">
    <property type="entry name" value="NT_sf"/>
</dbReference>
<dbReference type="EMBL" id="SMKA01000431">
    <property type="protein sequence ID" value="TDC14347.1"/>
    <property type="molecule type" value="Genomic_DNA"/>
</dbReference>
<protein>
    <submittedName>
        <fullName evidence="2">DNA polymerase subunit beta</fullName>
    </submittedName>
</protein>
<evidence type="ECO:0000313" key="2">
    <source>
        <dbReference type="EMBL" id="TDC14347.1"/>
    </source>
</evidence>
<dbReference type="Proteomes" id="UP000295075">
    <property type="component" value="Unassembled WGS sequence"/>
</dbReference>
<name>A0A4R4P1B2_9ACTN</name>
<dbReference type="InterPro" id="IPR002934">
    <property type="entry name" value="Polymerase_NTP_transf_dom"/>
</dbReference>
<dbReference type="Pfam" id="PF01909">
    <property type="entry name" value="NTP_transf_2"/>
    <property type="match status" value="1"/>
</dbReference>
<sequence length="229" mass="25016">MLVAYERLLGELVAEAKRDEAVVGVLLTGSVARGDALPGTDIDLRVILGDGVSRPALHEVRDGVPVEWGYGDEATARAAVEANPMHVYAYLDGRILHDPQGVLARLRQHAVERFEGYRVSQAERDQLAESLRYPAEKIRVAVAGGDLLKAAFVSATCSWFLMEGLWAANDRPLPPNSSVRPHLRDLAGPPDVESLYGELFLGTAVRRVEVALYLLDWILDQLGEGRPAV</sequence>
<dbReference type="SUPFAM" id="SSF81301">
    <property type="entry name" value="Nucleotidyltransferase"/>
    <property type="match status" value="1"/>
</dbReference>
<evidence type="ECO:0000259" key="1">
    <source>
        <dbReference type="Pfam" id="PF01909"/>
    </source>
</evidence>
<organism evidence="2 3">
    <name type="scientific">Kribbella albertanoniae</name>
    <dbReference type="NCBI Taxonomy" id="1266829"/>
    <lineage>
        <taxon>Bacteria</taxon>
        <taxon>Bacillati</taxon>
        <taxon>Actinomycetota</taxon>
        <taxon>Actinomycetes</taxon>
        <taxon>Propionibacteriales</taxon>
        <taxon>Kribbellaceae</taxon>
        <taxon>Kribbella</taxon>
    </lineage>
</organism>
<dbReference type="GO" id="GO:0016779">
    <property type="term" value="F:nucleotidyltransferase activity"/>
    <property type="evidence" value="ECO:0007669"/>
    <property type="project" value="InterPro"/>
</dbReference>
<dbReference type="CDD" id="cd05403">
    <property type="entry name" value="NT_KNTase_like"/>
    <property type="match status" value="1"/>
</dbReference>
<dbReference type="OrthoDB" id="4212332at2"/>
<keyword evidence="3" id="KW-1185">Reference proteome</keyword>
<reference evidence="2 3" key="1">
    <citation type="submission" date="2019-03" db="EMBL/GenBank/DDBJ databases">
        <title>Draft genome sequences of novel Actinobacteria.</title>
        <authorList>
            <person name="Sahin N."/>
            <person name="Ay H."/>
            <person name="Saygin H."/>
        </authorList>
    </citation>
    <scope>NUCLEOTIDE SEQUENCE [LARGE SCALE GENOMIC DNA]</scope>
    <source>
        <strain evidence="2 3">JCM 30547</strain>
    </source>
</reference>